<proteinExistence type="predicted"/>
<protein>
    <submittedName>
        <fullName evidence="1">Uncharacterized protein</fullName>
    </submittedName>
</protein>
<name>A0AAV4P455_CAEEX</name>
<dbReference type="EMBL" id="BPLR01004011">
    <property type="protein sequence ID" value="GIX91313.1"/>
    <property type="molecule type" value="Genomic_DNA"/>
</dbReference>
<comment type="caution">
    <text evidence="1">The sequence shown here is derived from an EMBL/GenBank/DDBJ whole genome shotgun (WGS) entry which is preliminary data.</text>
</comment>
<dbReference type="Proteomes" id="UP001054945">
    <property type="component" value="Unassembled WGS sequence"/>
</dbReference>
<accession>A0AAV4P455</accession>
<reference evidence="1 2" key="1">
    <citation type="submission" date="2021-06" db="EMBL/GenBank/DDBJ databases">
        <title>Caerostris extrusa draft genome.</title>
        <authorList>
            <person name="Kono N."/>
            <person name="Arakawa K."/>
        </authorList>
    </citation>
    <scope>NUCLEOTIDE SEQUENCE [LARGE SCALE GENOMIC DNA]</scope>
</reference>
<evidence type="ECO:0000313" key="2">
    <source>
        <dbReference type="Proteomes" id="UP001054945"/>
    </source>
</evidence>
<gene>
    <name evidence="1" type="ORF">CEXT_262431</name>
</gene>
<evidence type="ECO:0000313" key="1">
    <source>
        <dbReference type="EMBL" id="GIX91313.1"/>
    </source>
</evidence>
<keyword evidence="2" id="KW-1185">Reference proteome</keyword>
<sequence length="138" mass="15449">MGAGWPSDWYTSSNSSNSNVALRRIIHHQESDLLWRLGLISPEAYKITTGTRNNFVMKIIMVTLCTIPGQKNCSGTRGRIAVAVLNRAIRLCSHQEMDLKWVPFHANSCGRMKLAVKLLKSSADISSMILLTLKNFFP</sequence>
<dbReference type="AlphaFoldDB" id="A0AAV4P455"/>
<organism evidence="1 2">
    <name type="scientific">Caerostris extrusa</name>
    <name type="common">Bark spider</name>
    <name type="synonym">Caerostris bankana</name>
    <dbReference type="NCBI Taxonomy" id="172846"/>
    <lineage>
        <taxon>Eukaryota</taxon>
        <taxon>Metazoa</taxon>
        <taxon>Ecdysozoa</taxon>
        <taxon>Arthropoda</taxon>
        <taxon>Chelicerata</taxon>
        <taxon>Arachnida</taxon>
        <taxon>Araneae</taxon>
        <taxon>Araneomorphae</taxon>
        <taxon>Entelegynae</taxon>
        <taxon>Araneoidea</taxon>
        <taxon>Araneidae</taxon>
        <taxon>Caerostris</taxon>
    </lineage>
</organism>